<dbReference type="EMBL" id="MPUH01000018">
    <property type="protein sequence ID" value="OMJ95013.1"/>
    <property type="molecule type" value="Genomic_DNA"/>
</dbReference>
<feature type="compositionally biased region" description="Low complexity" evidence="1">
    <location>
        <begin position="8"/>
        <end position="29"/>
    </location>
</feature>
<dbReference type="AlphaFoldDB" id="A0A1R2D1A1"/>
<reference evidence="2 3" key="1">
    <citation type="submission" date="2016-11" db="EMBL/GenBank/DDBJ databases">
        <title>The macronuclear genome of Stentor coeruleus: a giant cell with tiny introns.</title>
        <authorList>
            <person name="Slabodnick M."/>
            <person name="Ruby J.G."/>
            <person name="Reiff S.B."/>
            <person name="Swart E.C."/>
            <person name="Gosai S."/>
            <person name="Prabakaran S."/>
            <person name="Witkowska E."/>
            <person name="Larue G.E."/>
            <person name="Fisher S."/>
            <person name="Freeman R.M."/>
            <person name="Gunawardena J."/>
            <person name="Chu W."/>
            <person name="Stover N.A."/>
            <person name="Gregory B.D."/>
            <person name="Nowacki M."/>
            <person name="Derisi J."/>
            <person name="Roy S.W."/>
            <person name="Marshall W.F."/>
            <person name="Sood P."/>
        </authorList>
    </citation>
    <scope>NUCLEOTIDE SEQUENCE [LARGE SCALE GENOMIC DNA]</scope>
    <source>
        <strain evidence="2">WM001</strain>
    </source>
</reference>
<sequence>MQKEKIVKSSISRSSSSESLKLKTTTSKTLPHNPEQKSSRESSISSSKSPLKKFETKVPRLDFEKAFIRPKPSSKPIKSNSREKILKFPTEESQENPIKPMLYEYTLLDTLTSKFTIKTIESMKKEYNLSMSNEIVFRNFLAILSQIDPLFYQNRLLRFSMSKAREIFSVYTSRPGQVLQTLKILSKLCENTKVPKLVISQCKKEIKNIDKSKLKGSASDTLEALKIVIRIQNKLYKPIKKNNFPGLKECDFNKQNLESFATEDKNYEMSIIDINTFTTEGEGRSYSPNFGLEENKTLPLNTINSNDQNKSSKKKILEQLYSKLSDPSINKSFDSSIESKENPIKCQENIEVHTKIPENSSKKPKEGIKIKPARRSNSNSGIPSYMRGLNRPLDISQNSPKQVLKKRKSEIRKNQLEELKKKKTPAKTQKTKENLSETKIKQDRQNSKETIKQKKILETSLTDI</sequence>
<protein>
    <submittedName>
        <fullName evidence="2">Uncharacterized protein</fullName>
    </submittedName>
</protein>
<evidence type="ECO:0000313" key="3">
    <source>
        <dbReference type="Proteomes" id="UP000187209"/>
    </source>
</evidence>
<feature type="region of interest" description="Disordered" evidence="1">
    <location>
        <begin position="1"/>
        <end position="53"/>
    </location>
</feature>
<gene>
    <name evidence="2" type="ORF">SteCoe_1711</name>
</gene>
<keyword evidence="3" id="KW-1185">Reference proteome</keyword>
<proteinExistence type="predicted"/>
<feature type="compositionally biased region" description="Basic and acidic residues" evidence="1">
    <location>
        <begin position="356"/>
        <end position="369"/>
    </location>
</feature>
<comment type="caution">
    <text evidence="2">The sequence shown here is derived from an EMBL/GenBank/DDBJ whole genome shotgun (WGS) entry which is preliminary data.</text>
</comment>
<feature type="compositionally biased region" description="Basic and acidic residues" evidence="1">
    <location>
        <begin position="411"/>
        <end position="420"/>
    </location>
</feature>
<evidence type="ECO:0000313" key="2">
    <source>
        <dbReference type="EMBL" id="OMJ95013.1"/>
    </source>
</evidence>
<name>A0A1R2D1A1_9CILI</name>
<accession>A0A1R2D1A1</accession>
<feature type="compositionally biased region" description="Basic and acidic residues" evidence="1">
    <location>
        <begin position="430"/>
        <end position="451"/>
    </location>
</feature>
<organism evidence="2 3">
    <name type="scientific">Stentor coeruleus</name>
    <dbReference type="NCBI Taxonomy" id="5963"/>
    <lineage>
        <taxon>Eukaryota</taxon>
        <taxon>Sar</taxon>
        <taxon>Alveolata</taxon>
        <taxon>Ciliophora</taxon>
        <taxon>Postciliodesmatophora</taxon>
        <taxon>Heterotrichea</taxon>
        <taxon>Heterotrichida</taxon>
        <taxon>Stentoridae</taxon>
        <taxon>Stentor</taxon>
    </lineage>
</organism>
<dbReference type="Proteomes" id="UP000187209">
    <property type="component" value="Unassembled WGS sequence"/>
</dbReference>
<evidence type="ECO:0000256" key="1">
    <source>
        <dbReference type="SAM" id="MobiDB-lite"/>
    </source>
</evidence>
<feature type="region of interest" description="Disordered" evidence="1">
    <location>
        <begin position="356"/>
        <end position="451"/>
    </location>
</feature>